<protein>
    <submittedName>
        <fullName evidence="2">Helix-turn-helix transcriptional regulator</fullName>
    </submittedName>
</protein>
<dbReference type="EMBL" id="JAVREU010000003">
    <property type="protein sequence ID" value="MDT0387881.1"/>
    <property type="molecule type" value="Genomic_DNA"/>
</dbReference>
<evidence type="ECO:0000313" key="3">
    <source>
        <dbReference type="Proteomes" id="UP001183586"/>
    </source>
</evidence>
<gene>
    <name evidence="2" type="ORF">RM641_10625</name>
</gene>
<accession>A0ABU2P6W0</accession>
<name>A0ABU2P6W0_9ACTN</name>
<dbReference type="Pfam" id="PF01381">
    <property type="entry name" value="HTH_3"/>
    <property type="match status" value="1"/>
</dbReference>
<evidence type="ECO:0000313" key="2">
    <source>
        <dbReference type="EMBL" id="MDT0387881.1"/>
    </source>
</evidence>
<dbReference type="Proteomes" id="UP001183586">
    <property type="component" value="Unassembled WGS sequence"/>
</dbReference>
<reference evidence="3" key="1">
    <citation type="submission" date="2023-07" db="EMBL/GenBank/DDBJ databases">
        <title>30 novel species of actinomycetes from the DSMZ collection.</title>
        <authorList>
            <person name="Nouioui I."/>
        </authorList>
    </citation>
    <scope>NUCLEOTIDE SEQUENCE [LARGE SCALE GENOMIC DNA]</scope>
    <source>
        <strain evidence="3">DSM 41921</strain>
    </source>
</reference>
<dbReference type="Gene3D" id="1.10.260.40">
    <property type="entry name" value="lambda repressor-like DNA-binding domains"/>
    <property type="match status" value="1"/>
</dbReference>
<dbReference type="CDD" id="cd00093">
    <property type="entry name" value="HTH_XRE"/>
    <property type="match status" value="1"/>
</dbReference>
<dbReference type="InterPro" id="IPR001387">
    <property type="entry name" value="Cro/C1-type_HTH"/>
</dbReference>
<dbReference type="PROSITE" id="PS50943">
    <property type="entry name" value="HTH_CROC1"/>
    <property type="match status" value="1"/>
</dbReference>
<dbReference type="SMART" id="SM00530">
    <property type="entry name" value="HTH_XRE"/>
    <property type="match status" value="1"/>
</dbReference>
<evidence type="ECO:0000259" key="1">
    <source>
        <dbReference type="PROSITE" id="PS50943"/>
    </source>
</evidence>
<keyword evidence="3" id="KW-1185">Reference proteome</keyword>
<dbReference type="SUPFAM" id="SSF47413">
    <property type="entry name" value="lambda repressor-like DNA-binding domains"/>
    <property type="match status" value="1"/>
</dbReference>
<proteinExistence type="predicted"/>
<dbReference type="InterPro" id="IPR010982">
    <property type="entry name" value="Lambda_DNA-bd_dom_sf"/>
</dbReference>
<organism evidence="2 3">
    <name type="scientific">Streptomyces dubilierae</name>
    <dbReference type="NCBI Taxonomy" id="3075533"/>
    <lineage>
        <taxon>Bacteria</taxon>
        <taxon>Bacillati</taxon>
        <taxon>Actinomycetota</taxon>
        <taxon>Actinomycetes</taxon>
        <taxon>Kitasatosporales</taxon>
        <taxon>Streptomycetaceae</taxon>
        <taxon>Streptomyces</taxon>
    </lineage>
</organism>
<feature type="domain" description="HTH cro/C1-type" evidence="1">
    <location>
        <begin position="32"/>
        <end position="78"/>
    </location>
</feature>
<comment type="caution">
    <text evidence="2">The sequence shown here is derived from an EMBL/GenBank/DDBJ whole genome shotgun (WGS) entry which is preliminary data.</text>
</comment>
<dbReference type="RefSeq" id="WP_311680850.1">
    <property type="nucleotide sequence ID" value="NZ_JAVREU010000003.1"/>
</dbReference>
<sequence>MTTPVPKPEPLFEVDRDLLKRLMKRTKTGSEMSIRDLAEAAGIAHGTVGNILSGETSKVYASTAEAISHAIGVELLVLCTPVYRLSVVRQRALTA</sequence>